<dbReference type="PANTHER" id="PTHR35936:SF25">
    <property type="entry name" value="ABC TRANSPORTER SUBSTRATE-BINDING PROTEIN"/>
    <property type="match status" value="1"/>
</dbReference>
<dbReference type="Proteomes" id="UP000009175">
    <property type="component" value="Chromosome"/>
</dbReference>
<evidence type="ECO:0000313" key="2">
    <source>
        <dbReference type="EMBL" id="ABM01479.1"/>
    </source>
</evidence>
<comment type="similarity">
    <text evidence="1">Belongs to the bacterial solute-binding protein 3 family.</text>
</comment>
<keyword evidence="3" id="KW-1185">Reference proteome</keyword>
<dbReference type="Gene3D" id="3.40.190.10">
    <property type="entry name" value="Periplasmic binding protein-like II"/>
    <property type="match status" value="2"/>
</dbReference>
<reference evidence="2 3" key="1">
    <citation type="submission" date="2006-12" db="EMBL/GenBank/DDBJ databases">
        <title>Complete sequence of Shewanella amazonensis SB2B.</title>
        <authorList>
            <consortium name="US DOE Joint Genome Institute"/>
            <person name="Copeland A."/>
            <person name="Lucas S."/>
            <person name="Lapidus A."/>
            <person name="Barry K."/>
            <person name="Detter J.C."/>
            <person name="Glavina del Rio T."/>
            <person name="Hammon N."/>
            <person name="Israni S."/>
            <person name="Dalin E."/>
            <person name="Tice H."/>
            <person name="Pitluck S."/>
            <person name="Munk A.C."/>
            <person name="Brettin T."/>
            <person name="Bruce D."/>
            <person name="Han C."/>
            <person name="Tapia R."/>
            <person name="Gilna P."/>
            <person name="Schmutz J."/>
            <person name="Larimer F."/>
            <person name="Land M."/>
            <person name="Hauser L."/>
            <person name="Kyrpides N."/>
            <person name="Mikhailova N."/>
            <person name="Fredrickson J."/>
            <person name="Richardson P."/>
        </authorList>
    </citation>
    <scope>NUCLEOTIDE SEQUENCE [LARGE SCALE GENOMIC DNA]</scope>
    <source>
        <strain evidence="3">ATCC BAA-1098 / SB2B</strain>
    </source>
</reference>
<evidence type="ECO:0000313" key="3">
    <source>
        <dbReference type="Proteomes" id="UP000009175"/>
    </source>
</evidence>
<protein>
    <submittedName>
        <fullName evidence="2">ABC-type amino acid transport/signal transduction system</fullName>
    </submittedName>
</protein>
<sequence length="247" mass="28243">MTVIILRDFMRLPLTLWLLLVMVGAHASTISIGASSNRPPYILEDAESGLEVEIIRAAFAAVGMEASFKFYSRKRQLLFYGKERFDGIMTVNSSLDLTGYPSDIYIYYQNVAISLAEKQIRLERVADLQNISIAAFEDASILLGGEFYKVSKRTIYRELDTTENQNKMLYLGRIDVAVAEKYVFLANNLRLAGELDTSKALDIHELFPRTAYRLMFRNSIVRDAFNEGLRKIRENGRYDALVKQFLH</sequence>
<proteinExistence type="inferred from homology"/>
<dbReference type="HOGENOM" id="CLU_070548_0_0_6"/>
<dbReference type="EMBL" id="CP000507">
    <property type="protein sequence ID" value="ABM01479.1"/>
    <property type="molecule type" value="Genomic_DNA"/>
</dbReference>
<dbReference type="STRING" id="326297.Sama_3276"/>
<dbReference type="eggNOG" id="COG0834">
    <property type="taxonomic scope" value="Bacteria"/>
</dbReference>
<name>A1SAS2_SHEAM</name>
<dbReference type="AlphaFoldDB" id="A1SAS2"/>
<organism evidence="2 3">
    <name type="scientific">Shewanella amazonensis (strain ATCC BAA-1098 / SB2B)</name>
    <dbReference type="NCBI Taxonomy" id="326297"/>
    <lineage>
        <taxon>Bacteria</taxon>
        <taxon>Pseudomonadati</taxon>
        <taxon>Pseudomonadota</taxon>
        <taxon>Gammaproteobacteria</taxon>
        <taxon>Alteromonadales</taxon>
        <taxon>Shewanellaceae</taxon>
        <taxon>Shewanella</taxon>
    </lineage>
</organism>
<gene>
    <name evidence="2" type="ordered locus">Sama_3276</name>
</gene>
<dbReference type="KEGG" id="saz:Sama_3276"/>
<evidence type="ECO:0000256" key="1">
    <source>
        <dbReference type="ARBA" id="ARBA00010333"/>
    </source>
</evidence>
<accession>A1SAS2</accession>
<dbReference type="PANTHER" id="PTHR35936">
    <property type="entry name" value="MEMBRANE-BOUND LYTIC MUREIN TRANSGLYCOSYLASE F"/>
    <property type="match status" value="1"/>
</dbReference>
<dbReference type="SUPFAM" id="SSF53850">
    <property type="entry name" value="Periplasmic binding protein-like II"/>
    <property type="match status" value="1"/>
</dbReference>